<dbReference type="PANTHER" id="PTHR39535:SF2">
    <property type="entry name" value="HTTM DOMAIN-CONTAINING PROTEIN"/>
    <property type="match status" value="1"/>
</dbReference>
<dbReference type="EMBL" id="SMKZ01000050">
    <property type="protein sequence ID" value="TDE00427.1"/>
    <property type="molecule type" value="Genomic_DNA"/>
</dbReference>
<evidence type="ECO:0000256" key="3">
    <source>
        <dbReference type="ARBA" id="ARBA00022989"/>
    </source>
</evidence>
<dbReference type="InParanoid" id="A0A4R5CMC0"/>
<dbReference type="SMART" id="SM00752">
    <property type="entry name" value="HTTM"/>
    <property type="match status" value="1"/>
</dbReference>
<comment type="caution">
    <text evidence="8">The sequence shown here is derived from an EMBL/GenBank/DDBJ whole genome shotgun (WGS) entry which is preliminary data.</text>
</comment>
<evidence type="ECO:0000256" key="1">
    <source>
        <dbReference type="ARBA" id="ARBA00004127"/>
    </source>
</evidence>
<dbReference type="PANTHER" id="PTHR39535">
    <property type="entry name" value="SPORULATION-DELAYING PROTEIN SDPB"/>
    <property type="match status" value="1"/>
</dbReference>
<evidence type="ECO:0000313" key="9">
    <source>
        <dbReference type="Proteomes" id="UP000294739"/>
    </source>
</evidence>
<dbReference type="InterPro" id="IPR052964">
    <property type="entry name" value="Sporulation_signal_mat"/>
</dbReference>
<accession>A0A4R5CMC0</accession>
<reference evidence="8 9" key="1">
    <citation type="submission" date="2019-03" db="EMBL/GenBank/DDBJ databases">
        <title>Draft genome sequences of novel Actinobacteria.</title>
        <authorList>
            <person name="Sahin N."/>
            <person name="Ay H."/>
            <person name="Saygin H."/>
        </authorList>
    </citation>
    <scope>NUCLEOTIDE SEQUENCE [LARGE SCALE GENOMIC DNA]</scope>
    <source>
        <strain evidence="8 9">5K138</strain>
    </source>
</reference>
<organism evidence="8 9">
    <name type="scientific">Jiangella asiatica</name>
    <dbReference type="NCBI Taxonomy" id="2530372"/>
    <lineage>
        <taxon>Bacteria</taxon>
        <taxon>Bacillati</taxon>
        <taxon>Actinomycetota</taxon>
        <taxon>Actinomycetes</taxon>
        <taxon>Jiangellales</taxon>
        <taxon>Jiangellaceae</taxon>
        <taxon>Jiangella</taxon>
    </lineage>
</organism>
<feature type="transmembrane region" description="Helical" evidence="6">
    <location>
        <begin position="181"/>
        <end position="202"/>
    </location>
</feature>
<dbReference type="InterPro" id="IPR011020">
    <property type="entry name" value="HTTM-like"/>
</dbReference>
<keyword evidence="9" id="KW-1185">Reference proteome</keyword>
<feature type="region of interest" description="Disordered" evidence="5">
    <location>
        <begin position="322"/>
        <end position="345"/>
    </location>
</feature>
<feature type="transmembrane region" description="Helical" evidence="6">
    <location>
        <begin position="270"/>
        <end position="292"/>
    </location>
</feature>
<protein>
    <submittedName>
        <fullName evidence="8">HTTM domain-containing protein</fullName>
    </submittedName>
</protein>
<feature type="transmembrane region" description="Helical" evidence="6">
    <location>
        <begin position="237"/>
        <end position="263"/>
    </location>
</feature>
<name>A0A4R5CMC0_9ACTN</name>
<evidence type="ECO:0000256" key="5">
    <source>
        <dbReference type="SAM" id="MobiDB-lite"/>
    </source>
</evidence>
<gene>
    <name evidence="8" type="ORF">E1269_25650</name>
</gene>
<evidence type="ECO:0000259" key="7">
    <source>
        <dbReference type="SMART" id="SM00752"/>
    </source>
</evidence>
<keyword evidence="4 6" id="KW-0472">Membrane</keyword>
<dbReference type="GO" id="GO:0012505">
    <property type="term" value="C:endomembrane system"/>
    <property type="evidence" value="ECO:0007669"/>
    <property type="project" value="UniProtKB-SubCell"/>
</dbReference>
<evidence type="ECO:0000256" key="6">
    <source>
        <dbReference type="SAM" id="Phobius"/>
    </source>
</evidence>
<feature type="transmembrane region" description="Helical" evidence="6">
    <location>
        <begin position="97"/>
        <end position="121"/>
    </location>
</feature>
<dbReference type="RefSeq" id="WP_131899933.1">
    <property type="nucleotide sequence ID" value="NZ_SMKZ01000050.1"/>
</dbReference>
<sequence length="345" mass="38263">MIGDAARYVGWAIGRTIDAGEQWLFDGKKATYGLATMRILLGVAILGSLTVNFAERHYVWGPGARWLTPWLTVDEYGFPFTAVFSESDSTTVFTLKYLVLAALAVAFTLGWRTRIVTPLLMIGVASLMRLNPLGDDAGDNIVRIMLLYLCFADVSGRWSLDARRRERPDHRPLVRTPPWMGVLFHNVALIAVAAQIFIVYMTSGLSKVQGSMWQEGVGLYYPLQIGQYAPWPGLNELVYTSGFFVTVGSYVTVFVQVLFPLLLMRRGTRVLALLAIFTMHIGIAITMALPWFSLAMIASDAVFIRDDTYRALIRWIRRSGRRPPAASASEGESVSAAERPAEALG</sequence>
<dbReference type="Proteomes" id="UP000294739">
    <property type="component" value="Unassembled WGS sequence"/>
</dbReference>
<proteinExistence type="predicted"/>
<feature type="compositionally biased region" description="Low complexity" evidence="5">
    <location>
        <begin position="322"/>
        <end position="338"/>
    </location>
</feature>
<evidence type="ECO:0000256" key="2">
    <source>
        <dbReference type="ARBA" id="ARBA00022692"/>
    </source>
</evidence>
<evidence type="ECO:0000256" key="4">
    <source>
        <dbReference type="ARBA" id="ARBA00023136"/>
    </source>
</evidence>
<keyword evidence="3 6" id="KW-1133">Transmembrane helix</keyword>
<dbReference type="AlphaFoldDB" id="A0A4R5CMC0"/>
<dbReference type="OrthoDB" id="128729at2"/>
<evidence type="ECO:0000313" key="8">
    <source>
        <dbReference type="EMBL" id="TDE00427.1"/>
    </source>
</evidence>
<dbReference type="Pfam" id="PF05090">
    <property type="entry name" value="HTTM"/>
    <property type="match status" value="1"/>
</dbReference>
<comment type="subcellular location">
    <subcellularLocation>
        <location evidence="1">Endomembrane system</location>
        <topology evidence="1">Multi-pass membrane protein</topology>
    </subcellularLocation>
</comment>
<keyword evidence="2 6" id="KW-0812">Transmembrane</keyword>
<dbReference type="InterPro" id="IPR053934">
    <property type="entry name" value="HTTM_dom"/>
</dbReference>
<feature type="domain" description="HTTM-like" evidence="7">
    <location>
        <begin position="31"/>
        <end position="308"/>
    </location>
</feature>
<feature type="transmembrane region" description="Helical" evidence="6">
    <location>
        <begin position="32"/>
        <end position="54"/>
    </location>
</feature>